<protein>
    <submittedName>
        <fullName evidence="3">Transcriptional regulator</fullName>
    </submittedName>
</protein>
<dbReference type="EMBL" id="NJBO01000015">
    <property type="protein sequence ID" value="TKJ40987.1"/>
    <property type="molecule type" value="Genomic_DNA"/>
</dbReference>
<accession>A0A532V1X3</accession>
<evidence type="ECO:0000313" key="4">
    <source>
        <dbReference type="Proteomes" id="UP000317778"/>
    </source>
</evidence>
<dbReference type="PANTHER" id="PTHR30204:SF15">
    <property type="entry name" value="BLL5018 PROTEIN"/>
    <property type="match status" value="1"/>
</dbReference>
<dbReference type="Pfam" id="PF13411">
    <property type="entry name" value="MerR_1"/>
    <property type="match status" value="1"/>
</dbReference>
<dbReference type="Gene3D" id="1.10.1660.10">
    <property type="match status" value="1"/>
</dbReference>
<evidence type="ECO:0000313" key="3">
    <source>
        <dbReference type="EMBL" id="TKJ40987.1"/>
    </source>
</evidence>
<dbReference type="AlphaFoldDB" id="A0A532V1X3"/>
<feature type="domain" description="HTH merR-type" evidence="2">
    <location>
        <begin position="6"/>
        <end position="76"/>
    </location>
</feature>
<gene>
    <name evidence="3" type="ORF">CEE36_08975</name>
</gene>
<dbReference type="GO" id="GO:0003677">
    <property type="term" value="F:DNA binding"/>
    <property type="evidence" value="ECO:0007669"/>
    <property type="project" value="UniProtKB-KW"/>
</dbReference>
<evidence type="ECO:0000256" key="1">
    <source>
        <dbReference type="ARBA" id="ARBA00023125"/>
    </source>
</evidence>
<proteinExistence type="predicted"/>
<keyword evidence="1" id="KW-0238">DNA-binding</keyword>
<name>A0A532V1X3_UNCT6</name>
<reference evidence="3 4" key="1">
    <citation type="submission" date="2017-06" db="EMBL/GenBank/DDBJ databases">
        <title>Novel microbial phyla capable of carbon fixation and sulfur reduction in deep-sea sediments.</title>
        <authorList>
            <person name="Huang J."/>
            <person name="Baker B."/>
            <person name="Wang Y."/>
        </authorList>
    </citation>
    <scope>NUCLEOTIDE SEQUENCE [LARGE SCALE GENOMIC DNA]</scope>
    <source>
        <strain evidence="3">B3_TA06</strain>
    </source>
</reference>
<evidence type="ECO:0000259" key="2">
    <source>
        <dbReference type="PROSITE" id="PS50937"/>
    </source>
</evidence>
<dbReference type="SUPFAM" id="SSF46955">
    <property type="entry name" value="Putative DNA-binding domain"/>
    <property type="match status" value="1"/>
</dbReference>
<comment type="caution">
    <text evidence="3">The sequence shown here is derived from an EMBL/GenBank/DDBJ whole genome shotgun (WGS) entry which is preliminary data.</text>
</comment>
<dbReference type="SMART" id="SM00422">
    <property type="entry name" value="HTH_MERR"/>
    <property type="match status" value="1"/>
</dbReference>
<dbReference type="PANTHER" id="PTHR30204">
    <property type="entry name" value="REDOX-CYCLING DRUG-SENSING TRANSCRIPTIONAL ACTIVATOR SOXR"/>
    <property type="match status" value="1"/>
</dbReference>
<dbReference type="InterPro" id="IPR009061">
    <property type="entry name" value="DNA-bd_dom_put_sf"/>
</dbReference>
<dbReference type="InterPro" id="IPR000551">
    <property type="entry name" value="MerR-type_HTH_dom"/>
</dbReference>
<dbReference type="Proteomes" id="UP000317778">
    <property type="component" value="Unassembled WGS sequence"/>
</dbReference>
<dbReference type="InterPro" id="IPR047057">
    <property type="entry name" value="MerR_fam"/>
</dbReference>
<organism evidence="3 4">
    <name type="scientific">candidate division TA06 bacterium B3_TA06</name>
    <dbReference type="NCBI Taxonomy" id="2012487"/>
    <lineage>
        <taxon>Bacteria</taxon>
        <taxon>Bacteria division TA06</taxon>
    </lineage>
</organism>
<dbReference type="GO" id="GO:0003700">
    <property type="term" value="F:DNA-binding transcription factor activity"/>
    <property type="evidence" value="ECO:0007669"/>
    <property type="project" value="InterPro"/>
</dbReference>
<dbReference type="PROSITE" id="PS50937">
    <property type="entry name" value="HTH_MERR_2"/>
    <property type="match status" value="1"/>
</dbReference>
<sequence>MVEERFYTITQVSRMTVIKPHVLRYWEKEFRWLRPRKNSAGRRIYSEHDIELIRLIERLLYKEGYSIAGARRRVGKLLALSNQLQLPLSEVQTDPLERFKQELKEVLKMLGRK</sequence>